<gene>
    <name evidence="11" type="ORF">CUNI_LOCUS2774</name>
</gene>
<dbReference type="SUPFAM" id="SSF46458">
    <property type="entry name" value="Globin-like"/>
    <property type="match status" value="1"/>
</dbReference>
<keyword evidence="6" id="KW-0408">Iron</keyword>
<dbReference type="PROSITE" id="PS01033">
    <property type="entry name" value="GLOBIN"/>
    <property type="match status" value="1"/>
</dbReference>
<evidence type="ECO:0000256" key="7">
    <source>
        <dbReference type="ARBA" id="ARBA00023179"/>
    </source>
</evidence>
<reference evidence="11" key="1">
    <citation type="submission" date="2021-04" db="EMBL/GenBank/DDBJ databases">
        <authorList>
            <consortium name="Molecular Ecology Group"/>
        </authorList>
    </citation>
    <scope>NUCLEOTIDE SEQUENCE</scope>
</reference>
<evidence type="ECO:0000256" key="2">
    <source>
        <dbReference type="ARBA" id="ARBA00022448"/>
    </source>
</evidence>
<dbReference type="GO" id="GO:0005833">
    <property type="term" value="C:hemoglobin complex"/>
    <property type="evidence" value="ECO:0007669"/>
    <property type="project" value="InterPro"/>
</dbReference>
<keyword evidence="12" id="KW-1185">Reference proteome</keyword>
<dbReference type="Gene3D" id="1.10.490.10">
    <property type="entry name" value="Globins"/>
    <property type="match status" value="1"/>
</dbReference>
<dbReference type="GO" id="GO:0019825">
    <property type="term" value="F:oxygen binding"/>
    <property type="evidence" value="ECO:0007669"/>
    <property type="project" value="InterPro"/>
</dbReference>
<dbReference type="InterPro" id="IPR044399">
    <property type="entry name" value="Mb-like_M"/>
</dbReference>
<keyword evidence="2 9" id="KW-0813">Transport</keyword>
<dbReference type="InterPro" id="IPR002336">
    <property type="entry name" value="Erythrocruorin"/>
</dbReference>
<evidence type="ECO:0000256" key="5">
    <source>
        <dbReference type="ARBA" id="ARBA00022723"/>
    </source>
</evidence>
<dbReference type="PRINTS" id="PR00611">
    <property type="entry name" value="ERYTHCRUORIN"/>
</dbReference>
<dbReference type="GO" id="GO:0046872">
    <property type="term" value="F:metal ion binding"/>
    <property type="evidence" value="ECO:0007669"/>
    <property type="project" value="UniProtKB-KW"/>
</dbReference>
<accession>A0A8S3YSJ7</accession>
<evidence type="ECO:0000313" key="11">
    <source>
        <dbReference type="EMBL" id="CAG5117216.1"/>
    </source>
</evidence>
<feature type="domain" description="Globin" evidence="10">
    <location>
        <begin position="24"/>
        <end position="173"/>
    </location>
</feature>
<organism evidence="11 12">
    <name type="scientific">Candidula unifasciata</name>
    <dbReference type="NCBI Taxonomy" id="100452"/>
    <lineage>
        <taxon>Eukaryota</taxon>
        <taxon>Metazoa</taxon>
        <taxon>Spiralia</taxon>
        <taxon>Lophotrochozoa</taxon>
        <taxon>Mollusca</taxon>
        <taxon>Gastropoda</taxon>
        <taxon>Heterobranchia</taxon>
        <taxon>Euthyneura</taxon>
        <taxon>Panpulmonata</taxon>
        <taxon>Eupulmonata</taxon>
        <taxon>Stylommatophora</taxon>
        <taxon>Helicina</taxon>
        <taxon>Helicoidea</taxon>
        <taxon>Geomitridae</taxon>
        <taxon>Candidula</taxon>
    </lineage>
</organism>
<comment type="similarity">
    <text evidence="9">Belongs to the globin family.</text>
</comment>
<evidence type="ECO:0000256" key="1">
    <source>
        <dbReference type="ARBA" id="ARBA00013895"/>
    </source>
</evidence>
<dbReference type="GO" id="GO:0005344">
    <property type="term" value="F:oxygen carrier activity"/>
    <property type="evidence" value="ECO:0007669"/>
    <property type="project" value="UniProtKB-KW"/>
</dbReference>
<dbReference type="EMBL" id="CAJHNH020000369">
    <property type="protein sequence ID" value="CAG5117216.1"/>
    <property type="molecule type" value="Genomic_DNA"/>
</dbReference>
<evidence type="ECO:0000256" key="8">
    <source>
        <dbReference type="ARBA" id="ARBA00030087"/>
    </source>
</evidence>
<evidence type="ECO:0000256" key="4">
    <source>
        <dbReference type="ARBA" id="ARBA00022621"/>
    </source>
</evidence>
<dbReference type="AlphaFoldDB" id="A0A8S3YSJ7"/>
<dbReference type="InterPro" id="IPR000971">
    <property type="entry name" value="Globin"/>
</dbReference>
<keyword evidence="7" id="KW-0514">Muscle protein</keyword>
<comment type="caution">
    <text evidence="11">The sequence shown here is derived from an EMBL/GenBank/DDBJ whole genome shotgun (WGS) entry which is preliminary data.</text>
</comment>
<protein>
    <recommendedName>
        <fullName evidence="1">Globin</fullName>
    </recommendedName>
    <alternativeName>
        <fullName evidence="8">Myoglobin</fullName>
    </alternativeName>
</protein>
<dbReference type="Pfam" id="PF00042">
    <property type="entry name" value="Globin"/>
    <property type="match status" value="1"/>
</dbReference>
<evidence type="ECO:0000256" key="9">
    <source>
        <dbReference type="RuleBase" id="RU000356"/>
    </source>
</evidence>
<dbReference type="InterPro" id="IPR012292">
    <property type="entry name" value="Globin/Proto"/>
</dbReference>
<dbReference type="Proteomes" id="UP000678393">
    <property type="component" value="Unassembled WGS sequence"/>
</dbReference>
<evidence type="ECO:0000259" key="10">
    <source>
        <dbReference type="PROSITE" id="PS01033"/>
    </source>
</evidence>
<keyword evidence="5" id="KW-0479">Metal-binding</keyword>
<evidence type="ECO:0000256" key="6">
    <source>
        <dbReference type="ARBA" id="ARBA00023004"/>
    </source>
</evidence>
<dbReference type="CDD" id="cd01040">
    <property type="entry name" value="Mb-like"/>
    <property type="match status" value="1"/>
</dbReference>
<dbReference type="OrthoDB" id="436496at2759"/>
<dbReference type="PANTHER" id="PTHR47217">
    <property type="entry name" value="GLOBIN-LIKE PROTEIN"/>
    <property type="match status" value="1"/>
</dbReference>
<dbReference type="InterPro" id="IPR009050">
    <property type="entry name" value="Globin-like_sf"/>
</dbReference>
<proteinExistence type="inferred from homology"/>
<evidence type="ECO:0000256" key="3">
    <source>
        <dbReference type="ARBA" id="ARBA00022617"/>
    </source>
</evidence>
<dbReference type="GO" id="GO:0020037">
    <property type="term" value="F:heme binding"/>
    <property type="evidence" value="ECO:0007669"/>
    <property type="project" value="InterPro"/>
</dbReference>
<name>A0A8S3YSJ7_9EUPU</name>
<dbReference type="GO" id="GO:0005576">
    <property type="term" value="C:extracellular region"/>
    <property type="evidence" value="ECO:0007669"/>
    <property type="project" value="InterPro"/>
</dbReference>
<evidence type="ECO:0000313" key="12">
    <source>
        <dbReference type="Proteomes" id="UP000678393"/>
    </source>
</evidence>
<dbReference type="PANTHER" id="PTHR47217:SF1">
    <property type="entry name" value="GLOBIN-LIKE PROTEIN"/>
    <property type="match status" value="1"/>
</dbReference>
<keyword evidence="4 9" id="KW-0561">Oxygen transport</keyword>
<sequence>MGCGCSKKPARPKVYDPTPDPITGLTQKDRDMIVDSWKIIGNRNAIKQNAVEFFMMLFAAYPHIQNYFGIFKNKQLSELRTSPKIKVHAASVFYFLNSYVENIQDTEKFMGLVEKMAVAHIARGINVEEFEKIRIIFINFLKYILGYHYTPEVERAWDTLLRAQIAVYKQIEESIKAKQESADTDFSDV</sequence>
<keyword evidence="3 9" id="KW-0349">Heme</keyword>